<sequence length="77" mass="8579">MLQANRAWGTVRSEPSSLLSAHIRSPTHFSKLSMDVLDSQHPKCSQQMHGHGMSCITTILASHTRIYCEPEDTVSNQ</sequence>
<protein>
    <submittedName>
        <fullName evidence="1">Uncharacterized protein</fullName>
    </submittedName>
</protein>
<gene>
    <name evidence="1" type="ORF">KC01_LOCUS2678</name>
</gene>
<organism evidence="1 2">
    <name type="scientific">Knipowitschia caucasica</name>
    <name type="common">Caucasian dwarf goby</name>
    <name type="synonym">Pomatoschistus caucasicus</name>
    <dbReference type="NCBI Taxonomy" id="637954"/>
    <lineage>
        <taxon>Eukaryota</taxon>
        <taxon>Metazoa</taxon>
        <taxon>Chordata</taxon>
        <taxon>Craniata</taxon>
        <taxon>Vertebrata</taxon>
        <taxon>Euteleostomi</taxon>
        <taxon>Actinopterygii</taxon>
        <taxon>Neopterygii</taxon>
        <taxon>Teleostei</taxon>
        <taxon>Neoteleostei</taxon>
        <taxon>Acanthomorphata</taxon>
        <taxon>Gobiaria</taxon>
        <taxon>Gobiiformes</taxon>
        <taxon>Gobioidei</taxon>
        <taxon>Gobiidae</taxon>
        <taxon>Gobiinae</taxon>
        <taxon>Knipowitschia</taxon>
    </lineage>
</organism>
<keyword evidence="2" id="KW-1185">Reference proteome</keyword>
<dbReference type="AlphaFoldDB" id="A0AAV2IZ84"/>
<accession>A0AAV2IZ84</accession>
<evidence type="ECO:0000313" key="1">
    <source>
        <dbReference type="EMBL" id="CAL1570365.1"/>
    </source>
</evidence>
<name>A0AAV2IZ84_KNICA</name>
<dbReference type="EMBL" id="OZ035832">
    <property type="protein sequence ID" value="CAL1570365.1"/>
    <property type="molecule type" value="Genomic_DNA"/>
</dbReference>
<reference evidence="1 2" key="1">
    <citation type="submission" date="2024-04" db="EMBL/GenBank/DDBJ databases">
        <authorList>
            <person name="Waldvogel A.-M."/>
            <person name="Schoenle A."/>
        </authorList>
    </citation>
    <scope>NUCLEOTIDE SEQUENCE [LARGE SCALE GENOMIC DNA]</scope>
</reference>
<evidence type="ECO:0000313" key="2">
    <source>
        <dbReference type="Proteomes" id="UP001497482"/>
    </source>
</evidence>
<dbReference type="Proteomes" id="UP001497482">
    <property type="component" value="Chromosome 10"/>
</dbReference>
<proteinExistence type="predicted"/>